<sequence>MAALLDLPTELICLIAAFLSPLDLGSLRESCRDLDKKSRNVFVRFFQVRHVFFERRSMGALTAISRHKILGPIVRAVGIGTEFLPRVYVDDELLERRDSILEGAAVHYLGNEDSSWFCDDKGEEDLKVVTYREKFQDQQDFIRMEYLNCLRRAMSGLPNCRKLILTDTKNPWGVCRLIREVGSKYRRGFNPSDPESVHHVQRILEAMFLAAASPELLIEELDIYLGHIDEPASRSSIDLKMLVDRIPLVHSSAPWRLRRLTSLRLVVSPVYSPEQNAYLESTVGPFFELFPRLSHLALSFGGNQPLPPGNGRLFQILSKRINIPNLRVLELSYLSTKSRELVELLQRHDSTLEVVKLDRVIMGGMKGWESLLRTINVMSRVRDLTVANCPLQCVVTTASVTIELLRQSLVHRSLASFTSFRLLVRSSNNPQVAMWHTSLARFLKTFPRLSRLQLIFKHAFIHDQAVHYFSHVQQLGHSSDHDDLDDFDPPGPSISESQSLLTYLTIHQLRDLLIGSLNTTSSELEGFLLRHGSTLENIVLQNVTFSGRHQIQQNVEFSTQRDNSAFDNACDGEAGAWASLLRTIMNMDRIRCLTLENCRCCDNASFGEMLDRLPKKIRIASREMFTEVIARFEHAAR</sequence>
<dbReference type="EMBL" id="JASWJB010000127">
    <property type="protein sequence ID" value="KAK2595591.1"/>
    <property type="molecule type" value="Genomic_DNA"/>
</dbReference>
<dbReference type="Proteomes" id="UP001251528">
    <property type="component" value="Unassembled WGS sequence"/>
</dbReference>
<proteinExistence type="predicted"/>
<dbReference type="SUPFAM" id="SSF52047">
    <property type="entry name" value="RNI-like"/>
    <property type="match status" value="1"/>
</dbReference>
<evidence type="ECO:0000313" key="3">
    <source>
        <dbReference type="Proteomes" id="UP001251528"/>
    </source>
</evidence>
<dbReference type="InterPro" id="IPR001810">
    <property type="entry name" value="F-box_dom"/>
</dbReference>
<keyword evidence="3" id="KW-1185">Reference proteome</keyword>
<dbReference type="PROSITE" id="PS50181">
    <property type="entry name" value="FBOX"/>
    <property type="match status" value="1"/>
</dbReference>
<name>A0AAJ0CM48_9HYPO</name>
<gene>
    <name evidence="2" type="ORF">QQS21_006703</name>
</gene>
<evidence type="ECO:0000259" key="1">
    <source>
        <dbReference type="PROSITE" id="PS50181"/>
    </source>
</evidence>
<protein>
    <recommendedName>
        <fullName evidence="1">F-box domain-containing protein</fullName>
    </recommendedName>
</protein>
<organism evidence="2 3">
    <name type="scientific">Conoideocrella luteorostrata</name>
    <dbReference type="NCBI Taxonomy" id="1105319"/>
    <lineage>
        <taxon>Eukaryota</taxon>
        <taxon>Fungi</taxon>
        <taxon>Dikarya</taxon>
        <taxon>Ascomycota</taxon>
        <taxon>Pezizomycotina</taxon>
        <taxon>Sordariomycetes</taxon>
        <taxon>Hypocreomycetidae</taxon>
        <taxon>Hypocreales</taxon>
        <taxon>Clavicipitaceae</taxon>
        <taxon>Conoideocrella</taxon>
    </lineage>
</organism>
<evidence type="ECO:0000313" key="2">
    <source>
        <dbReference type="EMBL" id="KAK2595591.1"/>
    </source>
</evidence>
<reference evidence="2" key="1">
    <citation type="submission" date="2023-06" db="EMBL/GenBank/DDBJ databases">
        <title>Conoideocrella luteorostrata (Hypocreales: Clavicipitaceae), a potential biocontrol fungus for elongate hemlock scale in United States Christmas tree production areas.</title>
        <authorList>
            <person name="Barrett H."/>
            <person name="Lovett B."/>
            <person name="Macias A.M."/>
            <person name="Stajich J.E."/>
            <person name="Kasson M.T."/>
        </authorList>
    </citation>
    <scope>NUCLEOTIDE SEQUENCE</scope>
    <source>
        <strain evidence="2">ARSEF 14590</strain>
    </source>
</reference>
<accession>A0AAJ0CM48</accession>
<feature type="domain" description="F-box" evidence="1">
    <location>
        <begin position="1"/>
        <end position="45"/>
    </location>
</feature>
<comment type="caution">
    <text evidence="2">The sequence shown here is derived from an EMBL/GenBank/DDBJ whole genome shotgun (WGS) entry which is preliminary data.</text>
</comment>
<dbReference type="AlphaFoldDB" id="A0AAJ0CM48"/>